<dbReference type="EMBL" id="QUSL01000040">
    <property type="protein sequence ID" value="RGD78980.1"/>
    <property type="molecule type" value="Genomic_DNA"/>
</dbReference>
<evidence type="ECO:0000313" key="2">
    <source>
        <dbReference type="Proteomes" id="UP000261032"/>
    </source>
</evidence>
<dbReference type="AlphaFoldDB" id="A0A3E3EA12"/>
<name>A0A3E3EA12_9FIRM</name>
<dbReference type="Proteomes" id="UP000261032">
    <property type="component" value="Unassembled WGS sequence"/>
</dbReference>
<evidence type="ECO:0008006" key="3">
    <source>
        <dbReference type="Google" id="ProtNLM"/>
    </source>
</evidence>
<accession>A0A3E3EA12</accession>
<organism evidence="1 2">
    <name type="scientific">Thomasclavelia ramosa</name>
    <dbReference type="NCBI Taxonomy" id="1547"/>
    <lineage>
        <taxon>Bacteria</taxon>
        <taxon>Bacillati</taxon>
        <taxon>Bacillota</taxon>
        <taxon>Erysipelotrichia</taxon>
        <taxon>Erysipelotrichales</taxon>
        <taxon>Coprobacillaceae</taxon>
        <taxon>Thomasclavelia</taxon>
    </lineage>
</organism>
<gene>
    <name evidence="1" type="ORF">DXB93_16640</name>
</gene>
<proteinExistence type="predicted"/>
<reference evidence="1 2" key="1">
    <citation type="submission" date="2018-08" db="EMBL/GenBank/DDBJ databases">
        <title>A genome reference for cultivated species of the human gut microbiota.</title>
        <authorList>
            <person name="Zou Y."/>
            <person name="Xue W."/>
            <person name="Luo G."/>
        </authorList>
    </citation>
    <scope>NUCLEOTIDE SEQUENCE [LARGE SCALE GENOMIC DNA]</scope>
    <source>
        <strain evidence="1 2">OM06-4</strain>
    </source>
</reference>
<protein>
    <recommendedName>
        <fullName evidence="3">ApeA N-terminal domain-containing protein</fullName>
    </recommendedName>
</protein>
<comment type="caution">
    <text evidence="1">The sequence shown here is derived from an EMBL/GenBank/DDBJ whole genome shotgun (WGS) entry which is preliminary data.</text>
</comment>
<evidence type="ECO:0000313" key="1">
    <source>
        <dbReference type="EMBL" id="RGD78980.1"/>
    </source>
</evidence>
<dbReference type="RefSeq" id="WP_117582499.1">
    <property type="nucleotide sequence ID" value="NZ_QUSL01000040.1"/>
</dbReference>
<sequence length="314" mass="37009">MSNIILDGLVLNNKNIYFKRNEKGFRFYNMKYEAGSSERQTISSEENLVFGKTVENKLIAIYCEVEKMELYNQLSLNTDLFIEYREGNYEYEIVPKTFDKIVFCGGCLDSLVSMRKKDSNIVDSSYEPFVIRIPLNFNDLDKLMVISAVNYHRNLNGVSKRKSISFELYLKEEKKVSECMEYIFIIQKMCQFLTFRKNTVFEEIYLGASKDNSTFANVYYDFGNIEDLGKKKEYTCIQIEDIKEKLPNLLKLIYNEDPNKNSKYCIEYFPTNKDDLYFITNDKIKKICTSLECEINTRFFNIFIKPLLNVAIEM</sequence>